<organism evidence="16">
    <name type="scientific">Pternopetalum trichomanifolium cheravirus</name>
    <dbReference type="NCBI Taxonomy" id="3115785"/>
    <lineage>
        <taxon>Viruses</taxon>
        <taxon>Riboviria</taxon>
        <taxon>Orthornavirae</taxon>
        <taxon>Pisuviricota</taxon>
        <taxon>Pisoniviricetes</taxon>
        <taxon>Picornavirales</taxon>
        <taxon>Secoviridae</taxon>
        <taxon>Cheravirus</taxon>
    </lineage>
</organism>
<proteinExistence type="predicted"/>
<evidence type="ECO:0000256" key="3">
    <source>
        <dbReference type="ARBA" id="ARBA00022679"/>
    </source>
</evidence>
<dbReference type="EMBL" id="BK065036">
    <property type="protein sequence ID" value="DBA54705.1"/>
    <property type="molecule type" value="Genomic_RNA"/>
</dbReference>
<evidence type="ECO:0000259" key="13">
    <source>
        <dbReference type="PROSITE" id="PS50507"/>
    </source>
</evidence>
<dbReference type="InterPro" id="IPR043502">
    <property type="entry name" value="DNA/RNA_pol_sf"/>
</dbReference>
<dbReference type="InterPro" id="IPR009003">
    <property type="entry name" value="Peptidase_S1_PA"/>
</dbReference>
<evidence type="ECO:0000313" key="16">
    <source>
        <dbReference type="EMBL" id="DBA54705.1"/>
    </source>
</evidence>
<dbReference type="Pfam" id="PF00680">
    <property type="entry name" value="RdRP_1"/>
    <property type="match status" value="1"/>
</dbReference>
<dbReference type="Gene3D" id="3.30.70.270">
    <property type="match status" value="1"/>
</dbReference>
<accession>A0AAT9JAN6</accession>
<dbReference type="GO" id="GO:0003724">
    <property type="term" value="F:RNA helicase activity"/>
    <property type="evidence" value="ECO:0007669"/>
    <property type="project" value="InterPro"/>
</dbReference>
<keyword evidence="9" id="KW-0067">ATP-binding</keyword>
<evidence type="ECO:0000256" key="9">
    <source>
        <dbReference type="ARBA" id="ARBA00022840"/>
    </source>
</evidence>
<name>A0AAT9JAN6_9SECO</name>
<dbReference type="PROSITE" id="PS51218">
    <property type="entry name" value="SF3_HELICASE_2"/>
    <property type="match status" value="1"/>
</dbReference>
<keyword evidence="7" id="KW-0378">Hydrolase</keyword>
<sequence>MVKGGMIHRCPNCERLCPSTRSLKRHYAEYLRVYDHHHEWSCVKPTILYDGRVVYGAPVQIAPTGWDEEVTTPYKEYYTCSIGPEVAPFEEYYLIPIGPVSLEDHISSLAPQSDFILPISLFGNWGTIVDAPVNGSTVSVVSSKINIEGVHSDFQFGQLIMDEVSGINDDEDAKIACLSEKFYDLASFMIQELPLAAHLPSLPLCTTVEDWASAIVIAENVLNDIYACYTSQLTPSEISTGVLSTWAFKEKMIVPADVTSGRNELLVKYHNLLRKLFLKRRSNVVSSYVLQKEKDSLRAKEKAWDQFENLLSEDDKLEAQGPWNFLKDKLTKAYECVSDASATFLANVLSKLDPFTSLLGPFKEHFYQCLYSLLGRVKNMIKEHWIVAAVGTYFITTLAIVSVVAVLVKLFNFLAASIGIVGISVVLTVSTLLVLFFVTNNMLQLAADLNLCQLIARDFLAFLSQNQDKASVASTLADLKDDATAQGFLPVSFIGLTQVICRLLPKGAHEIKAQVIQLGNLSRACKSANELGVHLKDTAVNYLTALTDAMKIMGSGGVHTIQTLRCLVQHDFVDWTKRVERYAYETYDSLIISPEQRFHILRTLKDQAEDFKKAFYDPRMARDCPRLLLDEFKRLYTDLQTMLEQLATAAMFDEQRLPPVWIYLFSKKGGTGKSTCMMPLGNHIMDQVGEPKHLRFCSRNVASRFMNSYRHQPVFLMDEFGATPTSDYSDEKFMLDIVSPNPFILNMASLNEKSTMFNSKLVISSANRQCVHPDVVLDANMDGYLRRRTVCAEVHVLPGSDFRQTFVLLNGRTEQRVYLDTSGCVVEEPLHLSWDEFKSYCTEVYINHRSDHEKIRESVMQTKSMSTPREKIFETLLLVLKNKVPFDTATTMEVEQFCQQFVYDGDVNPDALNKETYRRILETWEAEISGMSMHDLIMCLPKHMTQTFVYDLMNRNTSVVELGLSPYEQMVYMMCRNRYEHLTDQTPRVFRYLDEKERATPIWNHLLAWIAKIVETLAPWVRMIVYMSAFVMICYSFIYVSSIVFAGAVSLSTIISFASFTPDAPSGVSGDFESTRKTSGVKVKYTTSKDIPYNYKPVGGGASWADMVEDEGAFGQGPAADNQDVGILLKNKLVFINTSNKVVYHALALGGRKLLFTKHVLLSMPASLYIVAGYGIAKEMYIDFDLRKRVNLSDRDLTIVDMPLQFPPRATLPSHLFLKTVAQAPKQAHAFLAVSQPLYERNSVSQIEHQCLEFPVCPKTTVRGTYTAADGTVYQAPACYVYDSMQAGDCSSILFTMDGGRLLLLGLHVASHLKKGAGYAQIITLADFEEHVKFAELDDELIPQGPEYCDPELLYVPGKNSQSYDEVHCLGKYTGPRPHFLTETSLQLSLIATDLKLERTTEPAILSRDDVRLKSSSNPSFDPYLDGMKKYSKEAGPFDEDSDDFQDALDRVFEPYQSLVCNDIPLCKVLNGDPDMEFCESIEAQTSEGFPYCTRRPPGMSGKGWLLTGQPGDWSLIPNNQLWFNLAAMEKDLANNFFNPIVGIDFPKDEKVSISKVYEKPKTRLFTILPLHYNLLVRRFYLSFIMQVMECHNECPVKVGIVPQSNEWGQLYYLLKEKGNNWFNGDYARFDGVTPRCVLGGIVQRINKLYTDNGPVDAWCAKDTRINANQARSMLIDMSNCRYGIASGDLWKVESGIPSGFPLTVIINSFVNSFFLHYAFIKIMARQKDQALKTSYTFNTCVSFAVYGDDNIVSVHNTIAEFYNLRSIAEEMKHFGVLLKNGANKDEVNLSSFYPLDKIDFLKRTFRHIEGHVVAPLNPVNITERLFWVRKGRTEVDALVENVHTAMEEATLHGHFYYTDLKEKILAACGKHGVSVTLPSFRDSLVNFLSGTSYAKAIRAVAMGLPDPIYYEGGKQIFVELFPDVFVCTYIVGKTLGEIQTKLGILPQNVCLISRNRSGSNNGQAYFTLNGDGWAFCPQSVRKKIYPMLKKPLYFVDQANDGLAFAYAADYLVRYQCQSKEQVCSLLNGVLKKNHALLERVFKTFSHVEISDAYSCVTR</sequence>
<keyword evidence="8" id="KW-0788">Thiol protease</keyword>
<feature type="transmembrane region" description="Helical" evidence="12">
    <location>
        <begin position="1024"/>
        <end position="1049"/>
    </location>
</feature>
<feature type="transmembrane region" description="Helical" evidence="12">
    <location>
        <begin position="385"/>
        <end position="408"/>
    </location>
</feature>
<evidence type="ECO:0000256" key="6">
    <source>
        <dbReference type="ARBA" id="ARBA00022741"/>
    </source>
</evidence>
<dbReference type="PROSITE" id="PS51874">
    <property type="entry name" value="PCV_3C_PRO"/>
    <property type="match status" value="1"/>
</dbReference>
<dbReference type="SUPFAM" id="SSF56672">
    <property type="entry name" value="DNA/RNA polymerases"/>
    <property type="match status" value="1"/>
</dbReference>
<keyword evidence="10" id="KW-0693">Viral RNA replication</keyword>
<evidence type="ECO:0000256" key="12">
    <source>
        <dbReference type="SAM" id="Phobius"/>
    </source>
</evidence>
<evidence type="ECO:0000259" key="15">
    <source>
        <dbReference type="PROSITE" id="PS51874"/>
    </source>
</evidence>
<dbReference type="Gene3D" id="1.20.960.20">
    <property type="match status" value="1"/>
</dbReference>
<evidence type="ECO:0000256" key="5">
    <source>
        <dbReference type="ARBA" id="ARBA00022695"/>
    </source>
</evidence>
<keyword evidence="3" id="KW-0808">Transferase</keyword>
<dbReference type="CDD" id="cd23169">
    <property type="entry name" value="ps-ssRNAv-Picornavirales"/>
    <property type="match status" value="1"/>
</dbReference>
<evidence type="ECO:0000256" key="8">
    <source>
        <dbReference type="ARBA" id="ARBA00022807"/>
    </source>
</evidence>
<feature type="domain" description="RdRp catalytic" evidence="13">
    <location>
        <begin position="1620"/>
        <end position="1763"/>
    </location>
</feature>
<dbReference type="InterPro" id="IPR001205">
    <property type="entry name" value="RNA-dir_pol_C"/>
</dbReference>
<evidence type="ECO:0000256" key="2">
    <source>
        <dbReference type="ARBA" id="ARBA00022670"/>
    </source>
</evidence>
<dbReference type="Pfam" id="PF00910">
    <property type="entry name" value="RNA_helicase"/>
    <property type="match status" value="1"/>
</dbReference>
<reference evidence="16" key="2">
    <citation type="journal article" date="2024" name="Arch. Virol.">
        <title>Probing of plant transcriptomes reveals the hidden genetic diversity of the family Secoviridae.</title>
        <authorList>
            <person name="Sidharthan V.K."/>
            <person name="Reddy V."/>
            <person name="Kiran G."/>
            <person name="Rajeswari V."/>
            <person name="Baranwal V.K."/>
            <person name="Kumar M.K."/>
            <person name="Kumar K.S."/>
        </authorList>
    </citation>
    <scope>NUCLEOTIDE SEQUENCE</scope>
    <source>
        <strain evidence="16">Pte tri</strain>
    </source>
</reference>
<dbReference type="GO" id="GO:0006351">
    <property type="term" value="P:DNA-templated transcription"/>
    <property type="evidence" value="ECO:0007669"/>
    <property type="project" value="InterPro"/>
</dbReference>
<dbReference type="InterPro" id="IPR043128">
    <property type="entry name" value="Rev_trsase/Diguanyl_cyclase"/>
</dbReference>
<dbReference type="GO" id="GO:0004197">
    <property type="term" value="F:cysteine-type endopeptidase activity"/>
    <property type="evidence" value="ECO:0007669"/>
    <property type="project" value="InterPro"/>
</dbReference>
<evidence type="ECO:0000256" key="10">
    <source>
        <dbReference type="ARBA" id="ARBA00022953"/>
    </source>
</evidence>
<dbReference type="InterPro" id="IPR000605">
    <property type="entry name" value="Helicase_SF3_ssDNA/RNA_vir"/>
</dbReference>
<dbReference type="InterPro" id="IPR007094">
    <property type="entry name" value="RNA-dir_pol_PSvirus"/>
</dbReference>
<dbReference type="GO" id="GO:0039694">
    <property type="term" value="P:viral RNA genome replication"/>
    <property type="evidence" value="ECO:0007669"/>
    <property type="project" value="InterPro"/>
</dbReference>
<dbReference type="GO" id="GO:0003723">
    <property type="term" value="F:RNA binding"/>
    <property type="evidence" value="ECO:0007669"/>
    <property type="project" value="InterPro"/>
</dbReference>
<protein>
    <submittedName>
        <fullName evidence="16">Polyprotein</fullName>
    </submittedName>
</protein>
<dbReference type="GO" id="GO:0003968">
    <property type="term" value="F:RNA-directed RNA polymerase activity"/>
    <property type="evidence" value="ECO:0007669"/>
    <property type="project" value="UniProtKB-KW"/>
</dbReference>
<keyword evidence="6" id="KW-0547">Nucleotide-binding</keyword>
<evidence type="ECO:0000256" key="1">
    <source>
        <dbReference type="ARBA" id="ARBA00022484"/>
    </source>
</evidence>
<feature type="transmembrane region" description="Helical" evidence="12">
    <location>
        <begin position="414"/>
        <end position="438"/>
    </location>
</feature>
<dbReference type="InterPro" id="IPR014759">
    <property type="entry name" value="Helicase_SF3_ssRNA_vir"/>
</dbReference>
<dbReference type="PROSITE" id="PS50507">
    <property type="entry name" value="RDRP_SSRNA_POS"/>
    <property type="match status" value="1"/>
</dbReference>
<evidence type="ECO:0000259" key="14">
    <source>
        <dbReference type="PROSITE" id="PS51218"/>
    </source>
</evidence>
<keyword evidence="1" id="KW-0696">RNA-directed RNA polymerase</keyword>
<evidence type="ECO:0000256" key="7">
    <source>
        <dbReference type="ARBA" id="ARBA00022801"/>
    </source>
</evidence>
<keyword evidence="4 12" id="KW-0812">Transmembrane</keyword>
<feature type="domain" description="Peptidase C3" evidence="15">
    <location>
        <begin position="1118"/>
        <end position="1328"/>
    </location>
</feature>
<keyword evidence="11 12" id="KW-1133">Transmembrane helix</keyword>
<dbReference type="GO" id="GO:0005524">
    <property type="term" value="F:ATP binding"/>
    <property type="evidence" value="ECO:0007669"/>
    <property type="project" value="UniProtKB-KW"/>
</dbReference>
<reference evidence="16" key="1">
    <citation type="submission" date="2023-11" db="EMBL/GenBank/DDBJ databases">
        <authorList>
            <person name="Sidharthan V.K."/>
            <person name="Reddy V."/>
            <person name="Kiran G."/>
            <person name="Rajeswari V."/>
            <person name="Baranwal V.K."/>
        </authorList>
    </citation>
    <scope>NUCLEOTIDE SEQUENCE</scope>
    <source>
        <strain evidence="16">Pte tri</strain>
    </source>
</reference>
<dbReference type="SUPFAM" id="SSF50494">
    <property type="entry name" value="Trypsin-like serine proteases"/>
    <property type="match status" value="1"/>
</dbReference>
<feature type="domain" description="SF3 helicase" evidence="14">
    <location>
        <begin position="639"/>
        <end position="809"/>
    </location>
</feature>
<keyword evidence="12" id="KW-0472">Membrane</keyword>
<keyword evidence="2" id="KW-0645">Protease</keyword>
<dbReference type="InterPro" id="IPR044067">
    <property type="entry name" value="PCV_3C_PRO"/>
</dbReference>
<keyword evidence="5" id="KW-0548">Nucleotidyltransferase</keyword>
<dbReference type="GO" id="GO:0006508">
    <property type="term" value="P:proteolysis"/>
    <property type="evidence" value="ECO:0007669"/>
    <property type="project" value="UniProtKB-KW"/>
</dbReference>
<evidence type="ECO:0000256" key="11">
    <source>
        <dbReference type="ARBA" id="ARBA00022989"/>
    </source>
</evidence>
<evidence type="ECO:0000256" key="4">
    <source>
        <dbReference type="ARBA" id="ARBA00022692"/>
    </source>
</evidence>